<feature type="active site" description="Proton acceptor" evidence="3">
    <location>
        <position position="68"/>
    </location>
</feature>
<feature type="binding site" evidence="4">
    <location>
        <position position="102"/>
    </location>
    <ligand>
        <name>D-ribulose 5-phosphate</name>
        <dbReference type="ChEBI" id="CHEBI:58121"/>
    </ligand>
</feature>
<keyword evidence="2 5" id="KW-0413">Isomerase</keyword>
<evidence type="ECO:0000256" key="4">
    <source>
        <dbReference type="PIRSR" id="PIRSR005384-2"/>
    </source>
</evidence>
<comment type="similarity">
    <text evidence="1">Belongs to the LacAB/RpiB family.</text>
</comment>
<accession>A0A2Z5BZ93</accession>
<feature type="active site" description="Proton donor" evidence="3">
    <location>
        <position position="101"/>
    </location>
</feature>
<dbReference type="GO" id="GO:0004751">
    <property type="term" value="F:ribose-5-phosphate isomerase activity"/>
    <property type="evidence" value="ECO:0007669"/>
    <property type="project" value="UniProtKB-EC"/>
</dbReference>
<gene>
    <name evidence="5" type="primary">rpiB</name>
    <name evidence="5" type="ORF">QD52_04600</name>
</gene>
<feature type="binding site" evidence="4">
    <location>
        <position position="135"/>
    </location>
    <ligand>
        <name>D-ribulose 5-phosphate</name>
        <dbReference type="ChEBI" id="CHEBI:58121"/>
    </ligand>
</feature>
<evidence type="ECO:0000256" key="2">
    <source>
        <dbReference type="ARBA" id="ARBA00023235"/>
    </source>
</evidence>
<feature type="binding site" evidence="4">
    <location>
        <begin position="11"/>
        <end position="12"/>
    </location>
    <ligand>
        <name>D-ribulose 5-phosphate</name>
        <dbReference type="ChEBI" id="CHEBI:58121"/>
    </ligand>
</feature>
<reference evidence="5 6" key="1">
    <citation type="submission" date="2018-06" db="EMBL/GenBank/DDBJ databases">
        <authorList>
            <consortium name="GenomeTrakr: Next Generation Sequencing Network for Food Pathogen Tracability"/>
        </authorList>
    </citation>
    <scope>NUCLEOTIDE SEQUENCE [LARGE SCALE GENOMIC DNA]</scope>
    <source>
        <strain evidence="5 6">FDA00008584</strain>
    </source>
</reference>
<dbReference type="InterPro" id="IPR036569">
    <property type="entry name" value="RpiB_LacA_LacB_sf"/>
</dbReference>
<feature type="binding site" evidence="4">
    <location>
        <position position="139"/>
    </location>
    <ligand>
        <name>D-ribulose 5-phosphate</name>
        <dbReference type="ChEBI" id="CHEBI:58121"/>
    </ligand>
</feature>
<dbReference type="NCBIfam" id="TIGR01120">
    <property type="entry name" value="rpiB"/>
    <property type="match status" value="1"/>
</dbReference>
<dbReference type="PANTHER" id="PTHR43732">
    <property type="entry name" value="RIBOSE 5-PHOSPHATE ISOMERASE-RELATED"/>
    <property type="match status" value="1"/>
</dbReference>
<evidence type="ECO:0000256" key="1">
    <source>
        <dbReference type="ARBA" id="ARBA00008754"/>
    </source>
</evidence>
<organism evidence="5 6">
    <name type="scientific">Listeria monocytogenes</name>
    <dbReference type="NCBI Taxonomy" id="1639"/>
    <lineage>
        <taxon>Bacteria</taxon>
        <taxon>Bacillati</taxon>
        <taxon>Bacillota</taxon>
        <taxon>Bacilli</taxon>
        <taxon>Bacillales</taxon>
        <taxon>Listeriaceae</taxon>
        <taxon>Listeria</taxon>
    </lineage>
</organism>
<dbReference type="NCBIfam" id="NF004051">
    <property type="entry name" value="PRK05571.1"/>
    <property type="match status" value="1"/>
</dbReference>
<feature type="binding site" evidence="4">
    <location>
        <begin position="69"/>
        <end position="73"/>
    </location>
    <ligand>
        <name>D-ribulose 5-phosphate</name>
        <dbReference type="ChEBI" id="CHEBI:58121"/>
    </ligand>
</feature>
<dbReference type="EMBL" id="AAALRN010000002">
    <property type="protein sequence ID" value="EAD1184363.1"/>
    <property type="molecule type" value="Genomic_DNA"/>
</dbReference>
<dbReference type="SUPFAM" id="SSF89623">
    <property type="entry name" value="Ribose/Galactose isomerase RpiB/AlsB"/>
    <property type="match status" value="1"/>
</dbReference>
<feature type="binding site" evidence="4">
    <location>
        <position position="112"/>
    </location>
    <ligand>
        <name>D-ribulose 5-phosphate</name>
        <dbReference type="ChEBI" id="CHEBI:58121"/>
    </ligand>
</feature>
<dbReference type="AlphaFoldDB" id="A0A2Z5BZ93"/>
<comment type="caution">
    <text evidence="5">The sequence shown here is derived from an EMBL/GenBank/DDBJ whole genome shotgun (WGS) entry which is preliminary data.</text>
</comment>
<dbReference type="PANTHER" id="PTHR43732:SF1">
    <property type="entry name" value="RIBOSE 5-PHOSPHATE ISOMERASE"/>
    <property type="match status" value="1"/>
</dbReference>
<dbReference type="Proteomes" id="UP000403352">
    <property type="component" value="Unassembled WGS sequence"/>
</dbReference>
<dbReference type="PIRSF" id="PIRSF005384">
    <property type="entry name" value="RpiB_LacA_B"/>
    <property type="match status" value="1"/>
</dbReference>
<dbReference type="EC" id="5.3.1.6" evidence="5"/>
<dbReference type="Pfam" id="PF02502">
    <property type="entry name" value="LacAB_rpiB"/>
    <property type="match status" value="1"/>
</dbReference>
<sequence length="151" mass="16093">MTVSKVAIASDHGGIELRKSIISYLESVGISYEEFGPEAPESVDYPGLAITVSEKVVNQEVDRGILVCGTGIGMSIAANKVKGIRCALVGDTFSAHATREHNDTNVLALGARVIGPGLAEDIVKIWLETAYEGGRHANRVRQITAYEDSHA</sequence>
<dbReference type="InterPro" id="IPR003500">
    <property type="entry name" value="RpiB_LacA_LacB"/>
</dbReference>
<dbReference type="InterPro" id="IPR004785">
    <property type="entry name" value="RpiB"/>
</dbReference>
<dbReference type="RefSeq" id="WP_031643966.1">
    <property type="nucleotide sequence ID" value="NZ_CP030101.1"/>
</dbReference>
<evidence type="ECO:0000313" key="5">
    <source>
        <dbReference type="EMBL" id="EAD1184363.1"/>
    </source>
</evidence>
<protein>
    <submittedName>
        <fullName evidence="5">Ribose 5-phosphate isomerase B</fullName>
        <ecNumber evidence="5">5.3.1.6</ecNumber>
    </submittedName>
</protein>
<dbReference type="InterPro" id="IPR051812">
    <property type="entry name" value="SPI_LacAB/RpiB"/>
</dbReference>
<dbReference type="Gene3D" id="3.40.1400.10">
    <property type="entry name" value="Sugar-phosphate isomerase, RpiB/LacA/LacB"/>
    <property type="match status" value="1"/>
</dbReference>
<evidence type="ECO:0000256" key="3">
    <source>
        <dbReference type="PIRSR" id="PIRSR005384-1"/>
    </source>
</evidence>
<name>A0A2Z5BZ93_LISMN</name>
<dbReference type="NCBIfam" id="TIGR00689">
    <property type="entry name" value="rpiB_lacA_lacB"/>
    <property type="match status" value="1"/>
</dbReference>
<dbReference type="GO" id="GO:0005975">
    <property type="term" value="P:carbohydrate metabolic process"/>
    <property type="evidence" value="ECO:0007669"/>
    <property type="project" value="InterPro"/>
</dbReference>
<proteinExistence type="inferred from homology"/>
<evidence type="ECO:0000313" key="6">
    <source>
        <dbReference type="Proteomes" id="UP000403352"/>
    </source>
</evidence>